<evidence type="ECO:0008006" key="3">
    <source>
        <dbReference type="Google" id="ProtNLM"/>
    </source>
</evidence>
<dbReference type="Proteomes" id="UP001222770">
    <property type="component" value="Unassembled WGS sequence"/>
</dbReference>
<dbReference type="RefSeq" id="WP_277274976.1">
    <property type="nucleotide sequence ID" value="NZ_JAROCY010000001.1"/>
</dbReference>
<organism evidence="1 2">
    <name type="scientific">Novosphingobium cyanobacteriorum</name>
    <dbReference type="NCBI Taxonomy" id="3024215"/>
    <lineage>
        <taxon>Bacteria</taxon>
        <taxon>Pseudomonadati</taxon>
        <taxon>Pseudomonadota</taxon>
        <taxon>Alphaproteobacteria</taxon>
        <taxon>Sphingomonadales</taxon>
        <taxon>Sphingomonadaceae</taxon>
        <taxon>Novosphingobium</taxon>
    </lineage>
</organism>
<keyword evidence="2" id="KW-1185">Reference proteome</keyword>
<proteinExistence type="predicted"/>
<comment type="caution">
    <text evidence="1">The sequence shown here is derived from an EMBL/GenBank/DDBJ whole genome shotgun (WGS) entry which is preliminary data.</text>
</comment>
<reference evidence="1 2" key="1">
    <citation type="submission" date="2023-03" db="EMBL/GenBank/DDBJ databases">
        <title>Novosphingobium cyanobacteriorum sp. nov., isolated from a eutrophic reservoir during the Microcystis bloom period.</title>
        <authorList>
            <person name="Kang M."/>
            <person name="Le V."/>
            <person name="Ko S.-R."/>
            <person name="Lee S.-A."/>
            <person name="Ahn C.-Y."/>
        </authorList>
    </citation>
    <scope>NUCLEOTIDE SEQUENCE [LARGE SCALE GENOMIC DNA]</scope>
    <source>
        <strain evidence="1 2">HBC54</strain>
    </source>
</reference>
<dbReference type="EMBL" id="JAROCY010000001">
    <property type="protein sequence ID" value="MDF8331865.1"/>
    <property type="molecule type" value="Genomic_DNA"/>
</dbReference>
<gene>
    <name evidence="1" type="ORF">POM99_01505</name>
</gene>
<name>A0ABT6CD69_9SPHN</name>
<evidence type="ECO:0000313" key="1">
    <source>
        <dbReference type="EMBL" id="MDF8331865.1"/>
    </source>
</evidence>
<sequence length="192" mass="21283">MEPTTLSNAGLDWLDPLERLAVAYAPRARRADWIGLLALDRRLADAAQEGRDPIMVQLRLAWWRDRFAQPATEWPKGEPLLALLTMWDDDRAALAALVDGWEARNVGQDGGAELASARIEAFATLARRSGIEPDDDLRRAVAEWLGHAPAGKNPRIPKAMRPLAILRGMALRQETTPLRNMLAALRLGLLGR</sequence>
<protein>
    <recommendedName>
        <fullName evidence="3">Phytoene synthase</fullName>
    </recommendedName>
</protein>
<accession>A0ABT6CD69</accession>
<evidence type="ECO:0000313" key="2">
    <source>
        <dbReference type="Proteomes" id="UP001222770"/>
    </source>
</evidence>